<name>A0AAU9J4Z7_9CILI</name>
<evidence type="ECO:0000313" key="3">
    <source>
        <dbReference type="Proteomes" id="UP001162131"/>
    </source>
</evidence>
<organism evidence="2 3">
    <name type="scientific">Blepharisma stoltei</name>
    <dbReference type="NCBI Taxonomy" id="1481888"/>
    <lineage>
        <taxon>Eukaryota</taxon>
        <taxon>Sar</taxon>
        <taxon>Alveolata</taxon>
        <taxon>Ciliophora</taxon>
        <taxon>Postciliodesmatophora</taxon>
        <taxon>Heterotrichea</taxon>
        <taxon>Heterotrichida</taxon>
        <taxon>Blepharismidae</taxon>
        <taxon>Blepharisma</taxon>
    </lineage>
</organism>
<evidence type="ECO:0000313" key="2">
    <source>
        <dbReference type="EMBL" id="CAG9319017.1"/>
    </source>
</evidence>
<reference evidence="2" key="1">
    <citation type="submission" date="2021-09" db="EMBL/GenBank/DDBJ databases">
        <authorList>
            <consortium name="AG Swart"/>
            <person name="Singh M."/>
            <person name="Singh A."/>
            <person name="Seah K."/>
            <person name="Emmerich C."/>
        </authorList>
    </citation>
    <scope>NUCLEOTIDE SEQUENCE</scope>
    <source>
        <strain evidence="2">ATCC30299</strain>
    </source>
</reference>
<feature type="compositionally biased region" description="Polar residues" evidence="1">
    <location>
        <begin position="199"/>
        <end position="210"/>
    </location>
</feature>
<accession>A0AAU9J4Z7</accession>
<proteinExistence type="predicted"/>
<gene>
    <name evidence="2" type="ORF">BSTOLATCC_MIC22368</name>
</gene>
<sequence>MQTEGLLKIQISPEPLYKFFKSDSKASGDFEFEKILAYRDNPLLEELEELRAELEIMTEDRERVRKFNEQLLNKSRGNGELIQRLHFELLLKVNAKNEDEKIKIYKELYEVKKKLAEKEKILESMRSILGGQSKPESFVSEKKQTLHKKSASLCGNEKLLERKLGCGNKATQNGFNFSSNQRKFTSSGIRSGMKITLHSARNSPSPNRLM</sequence>
<keyword evidence="3" id="KW-1185">Reference proteome</keyword>
<comment type="caution">
    <text evidence="2">The sequence shown here is derived from an EMBL/GenBank/DDBJ whole genome shotgun (WGS) entry which is preliminary data.</text>
</comment>
<evidence type="ECO:0000256" key="1">
    <source>
        <dbReference type="SAM" id="MobiDB-lite"/>
    </source>
</evidence>
<dbReference type="Proteomes" id="UP001162131">
    <property type="component" value="Unassembled WGS sequence"/>
</dbReference>
<feature type="region of interest" description="Disordered" evidence="1">
    <location>
        <begin position="188"/>
        <end position="210"/>
    </location>
</feature>
<dbReference type="EMBL" id="CAJZBQ010000021">
    <property type="protein sequence ID" value="CAG9319017.1"/>
    <property type="molecule type" value="Genomic_DNA"/>
</dbReference>
<dbReference type="AlphaFoldDB" id="A0AAU9J4Z7"/>
<protein>
    <submittedName>
        <fullName evidence="2">Uncharacterized protein</fullName>
    </submittedName>
</protein>